<organism evidence="2">
    <name type="scientific">Panicum hallii</name>
    <dbReference type="NCBI Taxonomy" id="206008"/>
    <lineage>
        <taxon>Eukaryota</taxon>
        <taxon>Viridiplantae</taxon>
        <taxon>Streptophyta</taxon>
        <taxon>Embryophyta</taxon>
        <taxon>Tracheophyta</taxon>
        <taxon>Spermatophyta</taxon>
        <taxon>Magnoliopsida</taxon>
        <taxon>Liliopsida</taxon>
        <taxon>Poales</taxon>
        <taxon>Poaceae</taxon>
        <taxon>PACMAD clade</taxon>
        <taxon>Panicoideae</taxon>
        <taxon>Panicodae</taxon>
        <taxon>Paniceae</taxon>
        <taxon>Panicinae</taxon>
        <taxon>Panicum</taxon>
        <taxon>Panicum sect. Panicum</taxon>
    </lineage>
</organism>
<feature type="region of interest" description="Disordered" evidence="1">
    <location>
        <begin position="59"/>
        <end position="84"/>
    </location>
</feature>
<feature type="compositionally biased region" description="Pro residues" evidence="1">
    <location>
        <begin position="67"/>
        <end position="84"/>
    </location>
</feature>
<protein>
    <submittedName>
        <fullName evidence="2">Uncharacterized protein</fullName>
    </submittedName>
</protein>
<reference evidence="2" key="1">
    <citation type="submission" date="2018-04" db="EMBL/GenBank/DDBJ databases">
        <title>WGS assembly of Panicum hallii.</title>
        <authorList>
            <person name="Lovell J."/>
            <person name="Jenkins J."/>
            <person name="Lowry D."/>
            <person name="Mamidi S."/>
            <person name="Sreedasyam A."/>
            <person name="Weng X."/>
            <person name="Barry K."/>
            <person name="Bonette J."/>
            <person name="Campitelli B."/>
            <person name="Daum C."/>
            <person name="Gordon S."/>
            <person name="Gould B."/>
            <person name="Lipzen A."/>
            <person name="Macqueen A."/>
            <person name="Palacio-Mejia J."/>
            <person name="Plott C."/>
            <person name="Shakirov E."/>
            <person name="Shu S."/>
            <person name="Yoshinaga Y."/>
            <person name="Zane M."/>
            <person name="Rokhsar D."/>
            <person name="Grimwood J."/>
            <person name="Schmutz J."/>
            <person name="Juenger T."/>
        </authorList>
    </citation>
    <scope>NUCLEOTIDE SEQUENCE [LARGE SCALE GENOMIC DNA]</scope>
    <source>
        <strain evidence="2">FIL2</strain>
    </source>
</reference>
<gene>
    <name evidence="2" type="ORF">PAHAL_5G066300</name>
</gene>
<feature type="compositionally biased region" description="Basic residues" evidence="1">
    <location>
        <begin position="16"/>
        <end position="28"/>
    </location>
</feature>
<dbReference type="AlphaFoldDB" id="A0A2T8IJ56"/>
<evidence type="ECO:0000313" key="2">
    <source>
        <dbReference type="EMBL" id="PVH37714.1"/>
    </source>
</evidence>
<dbReference type="Proteomes" id="UP000243499">
    <property type="component" value="Chromosome 5"/>
</dbReference>
<accession>A0A2T8IJ56</accession>
<proteinExistence type="predicted"/>
<sequence length="117" mass="12683">MDRGHAGPTRQPLLQFRRRRKRPRRCRSHASAPLRPFHLPTAPLGVTLLWPDAFRARQTLAASPRSSRPPPPDAAIPAPTNPPSPPAVFLCGAGRLRTGIAEARGISRFCGGFCGGF</sequence>
<dbReference type="Gramene" id="PVH37714">
    <property type="protein sequence ID" value="PVH37714"/>
    <property type="gene ID" value="PAHAL_5G066300"/>
</dbReference>
<evidence type="ECO:0000256" key="1">
    <source>
        <dbReference type="SAM" id="MobiDB-lite"/>
    </source>
</evidence>
<name>A0A2T8IJ56_9POAL</name>
<feature type="region of interest" description="Disordered" evidence="1">
    <location>
        <begin position="1"/>
        <end position="39"/>
    </location>
</feature>
<dbReference type="EMBL" id="CM008050">
    <property type="protein sequence ID" value="PVH37714.1"/>
    <property type="molecule type" value="Genomic_DNA"/>
</dbReference>